<keyword evidence="4" id="KW-0472">Membrane</keyword>
<protein>
    <submittedName>
        <fullName evidence="6">Monosaccharide ABC transporter substrate-binding protein (CUT2 family)</fullName>
    </submittedName>
</protein>
<keyword evidence="4" id="KW-0812">Transmembrane</keyword>
<dbReference type="OrthoDB" id="6196975at2"/>
<keyword evidence="4" id="KW-1133">Transmembrane helix</keyword>
<feature type="transmembrane region" description="Helical" evidence="4">
    <location>
        <begin position="12"/>
        <end position="29"/>
    </location>
</feature>
<dbReference type="AlphaFoldDB" id="A0A2Y9CA63"/>
<dbReference type="InterPro" id="IPR028082">
    <property type="entry name" value="Peripla_BP_I"/>
</dbReference>
<name>A0A2Y9CA63_9FIRM</name>
<evidence type="ECO:0000313" key="7">
    <source>
        <dbReference type="Proteomes" id="UP000245845"/>
    </source>
</evidence>
<comment type="subcellular location">
    <subcellularLocation>
        <location evidence="1">Cell envelope</location>
    </subcellularLocation>
</comment>
<keyword evidence="3" id="KW-0732">Signal</keyword>
<dbReference type="GO" id="GO:0030313">
    <property type="term" value="C:cell envelope"/>
    <property type="evidence" value="ECO:0007669"/>
    <property type="project" value="UniProtKB-SubCell"/>
</dbReference>
<dbReference type="Gene3D" id="3.40.50.2300">
    <property type="match status" value="2"/>
</dbReference>
<accession>A0A2Y9CA63</accession>
<proteinExistence type="inferred from homology"/>
<comment type="caution">
    <text evidence="6">The sequence shown here is derived from an EMBL/GenBank/DDBJ whole genome shotgun (WGS) entry which is preliminary data.</text>
</comment>
<evidence type="ECO:0000259" key="5">
    <source>
        <dbReference type="Pfam" id="PF13407"/>
    </source>
</evidence>
<evidence type="ECO:0000313" key="6">
    <source>
        <dbReference type="EMBL" id="PWJ28504.1"/>
    </source>
</evidence>
<dbReference type="RefSeq" id="WP_146203288.1">
    <property type="nucleotide sequence ID" value="NZ_BAAACK010000003.1"/>
</dbReference>
<dbReference type="InterPro" id="IPR025997">
    <property type="entry name" value="SBP_2_dom"/>
</dbReference>
<organism evidence="6 7">
    <name type="scientific">Faecalicatena orotica</name>
    <dbReference type="NCBI Taxonomy" id="1544"/>
    <lineage>
        <taxon>Bacteria</taxon>
        <taxon>Bacillati</taxon>
        <taxon>Bacillota</taxon>
        <taxon>Clostridia</taxon>
        <taxon>Lachnospirales</taxon>
        <taxon>Lachnospiraceae</taxon>
        <taxon>Faecalicatena</taxon>
    </lineage>
</organism>
<evidence type="ECO:0000256" key="1">
    <source>
        <dbReference type="ARBA" id="ARBA00004196"/>
    </source>
</evidence>
<dbReference type="PANTHER" id="PTHR46847">
    <property type="entry name" value="D-ALLOSE-BINDING PERIPLASMIC PROTEIN-RELATED"/>
    <property type="match status" value="1"/>
</dbReference>
<evidence type="ECO:0000256" key="2">
    <source>
        <dbReference type="ARBA" id="ARBA00007639"/>
    </source>
</evidence>
<dbReference type="SUPFAM" id="SSF53822">
    <property type="entry name" value="Periplasmic binding protein-like I"/>
    <property type="match status" value="1"/>
</dbReference>
<dbReference type="PANTHER" id="PTHR46847:SF1">
    <property type="entry name" value="D-ALLOSE-BINDING PERIPLASMIC PROTEIN-RELATED"/>
    <property type="match status" value="1"/>
</dbReference>
<gene>
    <name evidence="6" type="ORF">A8806_10819</name>
</gene>
<feature type="domain" description="Periplasmic binding protein" evidence="5">
    <location>
        <begin position="56"/>
        <end position="323"/>
    </location>
</feature>
<keyword evidence="7" id="KW-1185">Reference proteome</keyword>
<evidence type="ECO:0000256" key="4">
    <source>
        <dbReference type="SAM" id="Phobius"/>
    </source>
</evidence>
<dbReference type="Proteomes" id="UP000245845">
    <property type="component" value="Unassembled WGS sequence"/>
</dbReference>
<dbReference type="GO" id="GO:0030246">
    <property type="term" value="F:carbohydrate binding"/>
    <property type="evidence" value="ECO:0007669"/>
    <property type="project" value="UniProtKB-ARBA"/>
</dbReference>
<dbReference type="Pfam" id="PF13407">
    <property type="entry name" value="Peripla_BP_4"/>
    <property type="match status" value="1"/>
</dbReference>
<sequence>MKKFQNKNIKIHILVIAMILLVTAVIGIAEITLNGKISLGDNGTEEEKSYDYHIAMIGGSSSKDDFWNSIYEGARAQGEKYSMYVENFGAGLSSDYSCKELLQMAIAAKVDGIIVRADGSEDTNKLIQEAADNEVPIPVITILEDNPNSKRLSFVTANDYRLGELYGERVVKLIGKQDQTVEKASDRAVRIAVMTGQKEEESTPNLLYSGIRDYVTKKVPGEEIVWSTSASGSGGEFESEETIRDILLGEEERPDMIVCLNAADTISACQCVIDYNLVGKVSIIGYYTSSEILDGIQKGIIDSTIVIETEEIGRAGIDGLNDYFQKGYVSEYLQVDSKLITQENIDDYAGQEDE</sequence>
<evidence type="ECO:0000256" key="3">
    <source>
        <dbReference type="ARBA" id="ARBA00022729"/>
    </source>
</evidence>
<comment type="similarity">
    <text evidence="2">Belongs to the bacterial solute-binding protein 2 family.</text>
</comment>
<reference evidence="6 7" key="1">
    <citation type="submission" date="2018-05" db="EMBL/GenBank/DDBJ databases">
        <title>The Hungate 1000. A catalogue of reference genomes from the rumen microbiome.</title>
        <authorList>
            <person name="Kelly W."/>
        </authorList>
    </citation>
    <scope>NUCLEOTIDE SEQUENCE [LARGE SCALE GENOMIC DNA]</scope>
    <source>
        <strain evidence="6 7">NLAE-zl-C242</strain>
    </source>
</reference>
<dbReference type="EMBL" id="QGDL01000008">
    <property type="protein sequence ID" value="PWJ28504.1"/>
    <property type="molecule type" value="Genomic_DNA"/>
</dbReference>